<dbReference type="Gene3D" id="6.10.340.10">
    <property type="match status" value="1"/>
</dbReference>
<evidence type="ECO:0000256" key="5">
    <source>
        <dbReference type="ARBA" id="ARBA00022553"/>
    </source>
</evidence>
<evidence type="ECO:0000256" key="4">
    <source>
        <dbReference type="ARBA" id="ARBA00022475"/>
    </source>
</evidence>
<dbReference type="GeneID" id="93703055"/>
<dbReference type="PROSITE" id="PS50109">
    <property type="entry name" value="HIS_KIN"/>
    <property type="match status" value="1"/>
</dbReference>
<evidence type="ECO:0000256" key="2">
    <source>
        <dbReference type="ARBA" id="ARBA00004651"/>
    </source>
</evidence>
<dbReference type="InterPro" id="IPR003660">
    <property type="entry name" value="HAMP_dom"/>
</dbReference>
<evidence type="ECO:0000313" key="15">
    <source>
        <dbReference type="Proteomes" id="UP000036202"/>
    </source>
</evidence>
<evidence type="ECO:0000256" key="1">
    <source>
        <dbReference type="ARBA" id="ARBA00000085"/>
    </source>
</evidence>
<evidence type="ECO:0000256" key="12">
    <source>
        <dbReference type="ARBA" id="ARBA00023012"/>
    </source>
</evidence>
<keyword evidence="13" id="KW-0472">Membrane</keyword>
<dbReference type="SUPFAM" id="SSF47384">
    <property type="entry name" value="Homodimeric domain of signal transducing histidine kinase"/>
    <property type="match status" value="1"/>
</dbReference>
<comment type="subcellular location">
    <subcellularLocation>
        <location evidence="2">Cell membrane</location>
        <topology evidence="2">Multi-pass membrane protein</topology>
    </subcellularLocation>
</comment>
<accession>A0A0H4L1Q5</accession>
<dbReference type="InterPro" id="IPR050398">
    <property type="entry name" value="HssS/ArlS-like"/>
</dbReference>
<dbReference type="Pfam" id="PF00672">
    <property type="entry name" value="HAMP"/>
    <property type="match status" value="1"/>
</dbReference>
<keyword evidence="4" id="KW-1003">Cell membrane</keyword>
<evidence type="ECO:0000256" key="8">
    <source>
        <dbReference type="ARBA" id="ARBA00022741"/>
    </source>
</evidence>
<dbReference type="EC" id="2.7.13.3" evidence="3"/>
<evidence type="ECO:0000256" key="10">
    <source>
        <dbReference type="ARBA" id="ARBA00022840"/>
    </source>
</evidence>
<comment type="catalytic activity">
    <reaction evidence="1">
        <text>ATP + protein L-histidine = ADP + protein N-phospho-L-histidine.</text>
        <dbReference type="EC" id="2.7.13.3"/>
    </reaction>
</comment>
<keyword evidence="8" id="KW-0547">Nucleotide-binding</keyword>
<keyword evidence="11" id="KW-1133">Transmembrane helix</keyword>
<evidence type="ECO:0000313" key="14">
    <source>
        <dbReference type="EMBL" id="AKO94623.1"/>
    </source>
</evidence>
<dbReference type="Pfam" id="PF00512">
    <property type="entry name" value="HisKA"/>
    <property type="match status" value="1"/>
</dbReference>
<dbReference type="Proteomes" id="UP000036202">
    <property type="component" value="Chromosome"/>
</dbReference>
<dbReference type="OrthoDB" id="14660at2"/>
<evidence type="ECO:0000256" key="7">
    <source>
        <dbReference type="ARBA" id="ARBA00022692"/>
    </source>
</evidence>
<dbReference type="InterPro" id="IPR036890">
    <property type="entry name" value="HATPase_C_sf"/>
</dbReference>
<evidence type="ECO:0000256" key="11">
    <source>
        <dbReference type="ARBA" id="ARBA00022989"/>
    </source>
</evidence>
<protein>
    <recommendedName>
        <fullName evidence="3">histidine kinase</fullName>
        <ecNumber evidence="3">2.7.13.3</ecNumber>
    </recommendedName>
</protein>
<dbReference type="SUPFAM" id="SSF158472">
    <property type="entry name" value="HAMP domain-like"/>
    <property type="match status" value="1"/>
</dbReference>
<dbReference type="GO" id="GO:0005524">
    <property type="term" value="F:ATP binding"/>
    <property type="evidence" value="ECO:0007669"/>
    <property type="project" value="UniProtKB-KW"/>
</dbReference>
<dbReference type="PATRIC" id="fig|135735.6.peg.4742"/>
<dbReference type="EMBL" id="CP011974">
    <property type="protein sequence ID" value="AKO94623.1"/>
    <property type="molecule type" value="Genomic_DNA"/>
</dbReference>
<name>A0A1X7FPS8_9BACI</name>
<keyword evidence="7" id="KW-0812">Transmembrane</keyword>
<keyword evidence="12" id="KW-0902">Two-component regulatory system</keyword>
<sequence>MRRLNSLTARYIFIILMAIVMLPVAMLASGVLYISPWYKKQNEPYYPSYEVVDEWHKESKKMTPDDVQSVKKAFSKVEKSYKYKAMVYVNGNGETVLKEGAPVNLPTEWNVMTTMDFMKSSIDSDPFTVVSYVGGKKEAGFVILQMPRSYITAINREESPLYDFLTFLLAIIIIVLFLLISWFFFRSIRRRLLRLQDAMEMPNARNVPPKIQISRKDEIGALEQSFNNMLTALEESQQNEREEESARRKLIADLSHDLRTPLTALKAQIYSLKKEVLSQKGEETIALADEKIHYLGELIENLLSYSLLTSNKYPYKPEQTDMVRLVRTTIACWYDRLEEEGFEVDIEIQGDDIKSNIDVNWFQRMIDNVIQNVIRHAKDGQFIGFYMEGKGEEYKISVVDHGPGFTNTSGNKHGRGIGMSIIALMAEAMNIKWKVDSNENGTTFEFYYKNSLQ</sequence>
<keyword evidence="6" id="KW-0808">Transferase</keyword>
<dbReference type="SMART" id="SM00304">
    <property type="entry name" value="HAMP"/>
    <property type="match status" value="1"/>
</dbReference>
<dbReference type="CDD" id="cd00082">
    <property type="entry name" value="HisKA"/>
    <property type="match status" value="1"/>
</dbReference>
<keyword evidence="9 14" id="KW-0418">Kinase</keyword>
<evidence type="ECO:0000256" key="3">
    <source>
        <dbReference type="ARBA" id="ARBA00012438"/>
    </source>
</evidence>
<dbReference type="SUPFAM" id="SSF55874">
    <property type="entry name" value="ATPase domain of HSP90 chaperone/DNA topoisomerase II/histidine kinase"/>
    <property type="match status" value="1"/>
</dbReference>
<dbReference type="InterPro" id="IPR003661">
    <property type="entry name" value="HisK_dim/P_dom"/>
</dbReference>
<dbReference type="CDD" id="cd06225">
    <property type="entry name" value="HAMP"/>
    <property type="match status" value="1"/>
</dbReference>
<dbReference type="GO" id="GO:0005886">
    <property type="term" value="C:plasma membrane"/>
    <property type="evidence" value="ECO:0007669"/>
    <property type="project" value="UniProtKB-SubCell"/>
</dbReference>
<organism evidence="14 15">
    <name type="scientific">Priestia filamentosa</name>
    <dbReference type="NCBI Taxonomy" id="1402861"/>
    <lineage>
        <taxon>Bacteria</taxon>
        <taxon>Bacillati</taxon>
        <taxon>Bacillota</taxon>
        <taxon>Bacilli</taxon>
        <taxon>Bacillales</taxon>
        <taxon>Bacillaceae</taxon>
        <taxon>Priestia</taxon>
    </lineage>
</organism>
<keyword evidence="5" id="KW-0597">Phosphoprotein</keyword>
<reference evidence="15" key="2">
    <citation type="submission" date="2015-06" db="EMBL/GenBank/DDBJ databases">
        <title>Genome Sequence of Bacillus endophyticus and Analysis of its Companion Mechanism in the Ketogulonigenium vulgare-Bacillus strain Consortium.</title>
        <authorList>
            <person name="Jia N."/>
            <person name="Du J."/>
            <person name="Ding M.-Z."/>
            <person name="Gao F."/>
            <person name="Yuan Y.-J."/>
        </authorList>
    </citation>
    <scope>NUCLEOTIDE SEQUENCE [LARGE SCALE GENOMIC DNA]</scope>
    <source>
        <strain evidence="15">Hbe603</strain>
    </source>
</reference>
<dbReference type="AlphaFoldDB" id="A0A1X7FPS8"/>
<evidence type="ECO:0000256" key="6">
    <source>
        <dbReference type="ARBA" id="ARBA00022679"/>
    </source>
</evidence>
<proteinExistence type="predicted"/>
<dbReference type="PANTHER" id="PTHR45528">
    <property type="entry name" value="SENSOR HISTIDINE KINASE CPXA"/>
    <property type="match status" value="1"/>
</dbReference>
<dbReference type="InterPro" id="IPR036097">
    <property type="entry name" value="HisK_dim/P_sf"/>
</dbReference>
<reference evidence="14 15" key="1">
    <citation type="journal article" date="2015" name="PLoS ONE">
        <title>Genome Sequence of Bacillus endophyticus and Analysis of Its Companion Mechanism in the Ketogulonigenium vulgare-Bacillus Strain Consortium.</title>
        <authorList>
            <person name="Jia N."/>
            <person name="Du J."/>
            <person name="Ding M.Z."/>
            <person name="Gao F."/>
            <person name="Yuan Y.J."/>
        </authorList>
    </citation>
    <scope>NUCLEOTIDE SEQUENCE [LARGE SCALE GENOMIC DNA]</scope>
    <source>
        <strain evidence="14 15">Hbe603</strain>
    </source>
</reference>
<gene>
    <name evidence="14" type="ORF">BEH_22535</name>
</gene>
<dbReference type="InterPro" id="IPR003594">
    <property type="entry name" value="HATPase_dom"/>
</dbReference>
<dbReference type="SMART" id="SM00387">
    <property type="entry name" value="HATPase_c"/>
    <property type="match status" value="1"/>
</dbReference>
<dbReference type="GO" id="GO:0000155">
    <property type="term" value="F:phosphorelay sensor kinase activity"/>
    <property type="evidence" value="ECO:0007669"/>
    <property type="project" value="InterPro"/>
</dbReference>
<accession>A0A1X7FPS8</accession>
<dbReference type="Gene3D" id="3.30.565.10">
    <property type="entry name" value="Histidine kinase-like ATPase, C-terminal domain"/>
    <property type="match status" value="1"/>
</dbReference>
<evidence type="ECO:0000256" key="9">
    <source>
        <dbReference type="ARBA" id="ARBA00022777"/>
    </source>
</evidence>
<dbReference type="InterPro" id="IPR005467">
    <property type="entry name" value="His_kinase_dom"/>
</dbReference>
<dbReference type="PROSITE" id="PS50885">
    <property type="entry name" value="HAMP"/>
    <property type="match status" value="1"/>
</dbReference>
<dbReference type="Pfam" id="PF02518">
    <property type="entry name" value="HATPase_c"/>
    <property type="match status" value="1"/>
</dbReference>
<keyword evidence="10" id="KW-0067">ATP-binding</keyword>
<dbReference type="Gene3D" id="1.10.287.130">
    <property type="match status" value="1"/>
</dbReference>
<dbReference type="PANTHER" id="PTHR45528:SF1">
    <property type="entry name" value="SENSOR HISTIDINE KINASE CPXA"/>
    <property type="match status" value="1"/>
</dbReference>
<evidence type="ECO:0000256" key="13">
    <source>
        <dbReference type="ARBA" id="ARBA00023136"/>
    </source>
</evidence>
<keyword evidence="15" id="KW-1185">Reference proteome</keyword>
<dbReference type="RefSeq" id="WP_040060196.1">
    <property type="nucleotide sequence ID" value="NZ_CP011974.1"/>
</dbReference>
<dbReference type="SMART" id="SM00388">
    <property type="entry name" value="HisKA"/>
    <property type="match status" value="1"/>
</dbReference>
<dbReference type="KEGG" id="beo:BEH_22535"/>